<evidence type="ECO:0000256" key="2">
    <source>
        <dbReference type="ARBA" id="ARBA00011901"/>
    </source>
</evidence>
<evidence type="ECO:0000256" key="1">
    <source>
        <dbReference type="ARBA" id="ARBA00001561"/>
    </source>
</evidence>
<gene>
    <name evidence="6" type="ORF">QO034_07620</name>
</gene>
<sequence>MIRPLILFAAIWLEIGMAQAGDLGGHARVDAERSRITDAWFKSAQIDLYLSQGVPFRLFTLDAPPRLVLDLQEADWTGLRPERFLDSERVTQVRFGDYLLGWSRLVLELDGPMSVSRADMTLGDGTGGAHLTVRLQPETPEAFAAGAGAPLDPRWDLPPPAEIPAVPPRGPNAPLVVVLDPGHGGLDPGAETDTVNEKTLMLTFARELRDLLERSGGFHVVLTRDTDRFVSLEQRVSIAHQMGADVFLSLHADALAEGMAHGATVHVLARDASDSASARLAERHDRADLLSGIDLSDADDEVTGVLLDLARQETRPRTEALAKELVRSMAEAGGPMNNRPLRRAAFSVLKAADIPSVLIEIGFLSSPRDLRNLRDPVWRAGMALGLRNGLLAWRDADIALRPLIRQ</sequence>
<dbReference type="InterPro" id="IPR002508">
    <property type="entry name" value="MurNAc-LAA_cat"/>
</dbReference>
<dbReference type="InterPro" id="IPR021731">
    <property type="entry name" value="AMIN_dom"/>
</dbReference>
<accession>A0ABT7FCY3</accession>
<keyword evidence="7" id="KW-1185">Reference proteome</keyword>
<dbReference type="PANTHER" id="PTHR30404">
    <property type="entry name" value="N-ACETYLMURAMOYL-L-ALANINE AMIDASE"/>
    <property type="match status" value="1"/>
</dbReference>
<evidence type="ECO:0000313" key="6">
    <source>
        <dbReference type="EMBL" id="MDK3072973.1"/>
    </source>
</evidence>
<evidence type="ECO:0000256" key="3">
    <source>
        <dbReference type="ARBA" id="ARBA00022801"/>
    </source>
</evidence>
<dbReference type="InterPro" id="IPR050695">
    <property type="entry name" value="N-acetylmuramoyl_amidase_3"/>
</dbReference>
<protein>
    <recommendedName>
        <fullName evidence="2">N-acetylmuramoyl-L-alanine amidase</fullName>
        <ecNumber evidence="2">3.5.1.28</ecNumber>
    </recommendedName>
</protein>
<reference evidence="6 7" key="1">
    <citation type="submission" date="2023-05" db="EMBL/GenBank/DDBJ databases">
        <title>Sedimentitalea sp. nov. JM2-8.</title>
        <authorList>
            <person name="Huang J."/>
        </authorList>
    </citation>
    <scope>NUCLEOTIDE SEQUENCE [LARGE SCALE GENOMIC DNA]</scope>
    <source>
        <strain evidence="6 7">JM2-8</strain>
    </source>
</reference>
<keyword evidence="4" id="KW-0732">Signal</keyword>
<dbReference type="EMBL" id="JASNJE010000006">
    <property type="protein sequence ID" value="MDK3072973.1"/>
    <property type="molecule type" value="Genomic_DNA"/>
</dbReference>
<evidence type="ECO:0000259" key="5">
    <source>
        <dbReference type="SMART" id="SM00646"/>
    </source>
</evidence>
<dbReference type="SUPFAM" id="SSF53187">
    <property type="entry name" value="Zn-dependent exopeptidases"/>
    <property type="match status" value="1"/>
</dbReference>
<organism evidence="6 7">
    <name type="scientific">Sedimentitalea xiamensis</name>
    <dbReference type="NCBI Taxonomy" id="3050037"/>
    <lineage>
        <taxon>Bacteria</taxon>
        <taxon>Pseudomonadati</taxon>
        <taxon>Pseudomonadota</taxon>
        <taxon>Alphaproteobacteria</taxon>
        <taxon>Rhodobacterales</taxon>
        <taxon>Paracoccaceae</taxon>
        <taxon>Sedimentitalea</taxon>
    </lineage>
</organism>
<name>A0ABT7FCY3_9RHOB</name>
<dbReference type="Gene3D" id="3.40.630.40">
    <property type="entry name" value="Zn-dependent exopeptidases"/>
    <property type="match status" value="1"/>
</dbReference>
<dbReference type="Pfam" id="PF01520">
    <property type="entry name" value="Amidase_3"/>
    <property type="match status" value="1"/>
</dbReference>
<evidence type="ECO:0000256" key="4">
    <source>
        <dbReference type="SAM" id="SignalP"/>
    </source>
</evidence>
<dbReference type="Pfam" id="PF11741">
    <property type="entry name" value="AMIN"/>
    <property type="match status" value="1"/>
</dbReference>
<feature type="chain" id="PRO_5046902579" description="N-acetylmuramoyl-L-alanine amidase" evidence="4">
    <location>
        <begin position="21"/>
        <end position="406"/>
    </location>
</feature>
<dbReference type="RefSeq" id="WP_284484912.1">
    <property type="nucleotide sequence ID" value="NZ_JASNJE010000006.1"/>
</dbReference>
<feature type="signal peptide" evidence="4">
    <location>
        <begin position="1"/>
        <end position="20"/>
    </location>
</feature>
<proteinExistence type="predicted"/>
<dbReference type="CDD" id="cd02696">
    <property type="entry name" value="MurNAc-LAA"/>
    <property type="match status" value="1"/>
</dbReference>
<comment type="caution">
    <text evidence="6">The sequence shown here is derived from an EMBL/GenBank/DDBJ whole genome shotgun (WGS) entry which is preliminary data.</text>
</comment>
<keyword evidence="3" id="KW-0378">Hydrolase</keyword>
<feature type="domain" description="MurNAc-LAA" evidence="5">
    <location>
        <begin position="236"/>
        <end position="391"/>
    </location>
</feature>
<dbReference type="EC" id="3.5.1.28" evidence="2"/>
<dbReference type="PANTHER" id="PTHR30404:SF0">
    <property type="entry name" value="N-ACETYLMURAMOYL-L-ALANINE AMIDASE AMIC"/>
    <property type="match status" value="1"/>
</dbReference>
<dbReference type="Gene3D" id="2.60.40.3500">
    <property type="match status" value="1"/>
</dbReference>
<dbReference type="SMART" id="SM00646">
    <property type="entry name" value="Ami_3"/>
    <property type="match status" value="1"/>
</dbReference>
<comment type="catalytic activity">
    <reaction evidence="1">
        <text>Hydrolyzes the link between N-acetylmuramoyl residues and L-amino acid residues in certain cell-wall glycopeptides.</text>
        <dbReference type="EC" id="3.5.1.28"/>
    </reaction>
</comment>
<dbReference type="Proteomes" id="UP001227126">
    <property type="component" value="Unassembled WGS sequence"/>
</dbReference>
<evidence type="ECO:0000313" key="7">
    <source>
        <dbReference type="Proteomes" id="UP001227126"/>
    </source>
</evidence>